<gene>
    <name evidence="6" type="ORF">FOZ63_000436</name>
</gene>
<dbReference type="SMART" id="SM00248">
    <property type="entry name" value="ANK"/>
    <property type="match status" value="5"/>
</dbReference>
<dbReference type="Proteomes" id="UP000553632">
    <property type="component" value="Unassembled WGS sequence"/>
</dbReference>
<feature type="repeat" description="ANK" evidence="3">
    <location>
        <begin position="364"/>
        <end position="397"/>
    </location>
</feature>
<evidence type="ECO:0000256" key="2">
    <source>
        <dbReference type="ARBA" id="ARBA00023043"/>
    </source>
</evidence>
<keyword evidence="7" id="KW-1185">Reference proteome</keyword>
<evidence type="ECO:0000256" key="5">
    <source>
        <dbReference type="SAM" id="MobiDB-lite"/>
    </source>
</evidence>
<name>A0A7J6SPX5_PEROL</name>
<feature type="non-terminal residue" evidence="6">
    <location>
        <position position="1"/>
    </location>
</feature>
<evidence type="ECO:0000256" key="4">
    <source>
        <dbReference type="SAM" id="Coils"/>
    </source>
</evidence>
<dbReference type="InterPro" id="IPR036770">
    <property type="entry name" value="Ankyrin_rpt-contain_sf"/>
</dbReference>
<keyword evidence="1" id="KW-0677">Repeat</keyword>
<feature type="coiled-coil region" evidence="4">
    <location>
        <begin position="630"/>
        <end position="660"/>
    </location>
</feature>
<reference evidence="6 7" key="1">
    <citation type="submission" date="2020-04" db="EMBL/GenBank/DDBJ databases">
        <title>Perkinsus olseni comparative genomics.</title>
        <authorList>
            <person name="Bogema D.R."/>
        </authorList>
    </citation>
    <scope>NUCLEOTIDE SEQUENCE [LARGE SCALE GENOMIC DNA]</scope>
    <source>
        <strain evidence="6 7">ATCC PRA-207</strain>
    </source>
</reference>
<keyword evidence="2 3" id="KW-0040">ANK repeat</keyword>
<dbReference type="Pfam" id="PF12796">
    <property type="entry name" value="Ank_2"/>
    <property type="match status" value="1"/>
</dbReference>
<feature type="region of interest" description="Disordered" evidence="5">
    <location>
        <begin position="691"/>
        <end position="710"/>
    </location>
</feature>
<dbReference type="EMBL" id="JABANO010016533">
    <property type="protein sequence ID" value="KAF4735014.1"/>
    <property type="molecule type" value="Genomic_DNA"/>
</dbReference>
<evidence type="ECO:0000256" key="1">
    <source>
        <dbReference type="ARBA" id="ARBA00022737"/>
    </source>
</evidence>
<sequence length="737" mass="81911">MLSEVPEDIYFSILEFCDSFDHARLMACNRSMLSITANCAYRQFIELFDPPKDSPVVPQSLGDLLTMVNVARRSSRSLEAARDACNVAASYGLTKFIRRLIGNRKWAYGALSGGALTLAVRGGHSDTLEYLLSVVNPVEVYSLVNPSCKASVPVPAPLVECASRATLVPQDVRTGVMAKMLLESRANVVGDPSVEQNCPVHLLVRKCKDTEKIELSEGYLSTARVMIRYLANQCAIDYRLPVVPAEGPGLEHQRLVEVVTKALSSACYWQDDLLVKCIVEGFIAYQASRLWLRSAITEVHSQTNSETLNASNGYRSGTQSRRNLFLEGSPSPLFLAATAPRPERAEKMIGLLLKVCDPNVVLPSGKSPLYLACENGAADGVIRVLLLGGAKVDTCTCTGRNALFAAVEKGHFAAVETLCSTARCVNLKHITQRTNGGVSPFMLAENKGRLQMMLAMLEAYAREARISLDTLGEWEPDEPFGKLAFSVTHPYLNKMCHKYRAKLAARADQRFGRGRSMKKLTNVKARPKSAGAMLQMNSADAEAFEKKVDEISSQINGLIKGTVTVDDVDRKIRHLHNADAVKVREAAEKAEALRKYGRPGKGDSEGYVLFCKKCFTEYVGEVESCGRCGNKKLMARKERLEELHAKVENLQKENAAHAWRKDKWERWLKSRQLVPKSKVINYQKWEYWEPETDTEEEGNQGVTCDPIVPNDDSNFKALEQDMKERNKARENRAMTAR</sequence>
<keyword evidence="4" id="KW-0175">Coiled coil</keyword>
<evidence type="ECO:0000256" key="3">
    <source>
        <dbReference type="PROSITE-ProRule" id="PRU00023"/>
    </source>
</evidence>
<evidence type="ECO:0000313" key="7">
    <source>
        <dbReference type="Proteomes" id="UP000553632"/>
    </source>
</evidence>
<dbReference type="Gene3D" id="1.25.40.20">
    <property type="entry name" value="Ankyrin repeat-containing domain"/>
    <property type="match status" value="1"/>
</dbReference>
<dbReference type="PROSITE" id="PS50088">
    <property type="entry name" value="ANK_REPEAT"/>
    <property type="match status" value="1"/>
</dbReference>
<dbReference type="AlphaFoldDB" id="A0A7J6SPX5"/>
<accession>A0A7J6SPX5</accession>
<comment type="caution">
    <text evidence="6">The sequence shown here is derived from an EMBL/GenBank/DDBJ whole genome shotgun (WGS) entry which is preliminary data.</text>
</comment>
<dbReference type="SUPFAM" id="SSF48403">
    <property type="entry name" value="Ankyrin repeat"/>
    <property type="match status" value="1"/>
</dbReference>
<organism evidence="6 7">
    <name type="scientific">Perkinsus olseni</name>
    <name type="common">Perkinsus atlanticus</name>
    <dbReference type="NCBI Taxonomy" id="32597"/>
    <lineage>
        <taxon>Eukaryota</taxon>
        <taxon>Sar</taxon>
        <taxon>Alveolata</taxon>
        <taxon>Perkinsozoa</taxon>
        <taxon>Perkinsea</taxon>
        <taxon>Perkinsida</taxon>
        <taxon>Perkinsidae</taxon>
        <taxon>Perkinsus</taxon>
    </lineage>
</organism>
<dbReference type="PROSITE" id="PS50297">
    <property type="entry name" value="ANK_REP_REGION"/>
    <property type="match status" value="1"/>
</dbReference>
<dbReference type="InterPro" id="IPR002110">
    <property type="entry name" value="Ankyrin_rpt"/>
</dbReference>
<proteinExistence type="predicted"/>
<evidence type="ECO:0000313" key="6">
    <source>
        <dbReference type="EMBL" id="KAF4735014.1"/>
    </source>
</evidence>
<dbReference type="PANTHER" id="PTHR24198">
    <property type="entry name" value="ANKYRIN REPEAT AND PROTEIN KINASE DOMAIN-CONTAINING PROTEIN"/>
    <property type="match status" value="1"/>
</dbReference>
<protein>
    <submittedName>
        <fullName evidence="6">Uncharacterized protein</fullName>
    </submittedName>
</protein>
<dbReference type="PANTHER" id="PTHR24198:SF165">
    <property type="entry name" value="ANKYRIN REPEAT-CONTAINING PROTEIN-RELATED"/>
    <property type="match status" value="1"/>
</dbReference>